<dbReference type="SMART" id="SM00448">
    <property type="entry name" value="REC"/>
    <property type="match status" value="1"/>
</dbReference>
<dbReference type="Gene3D" id="3.40.50.2300">
    <property type="match status" value="1"/>
</dbReference>
<dbReference type="InterPro" id="IPR039420">
    <property type="entry name" value="WalR-like"/>
</dbReference>
<feature type="domain" description="OmpR/PhoB-type" evidence="6">
    <location>
        <begin position="124"/>
        <end position="224"/>
    </location>
</feature>
<proteinExistence type="predicted"/>
<keyword evidence="4" id="KW-0804">Transcription</keyword>
<dbReference type="Gene3D" id="1.10.10.10">
    <property type="entry name" value="Winged helix-like DNA-binding domain superfamily/Winged helix DNA-binding domain"/>
    <property type="match status" value="1"/>
</dbReference>
<dbReference type="CDD" id="cd17574">
    <property type="entry name" value="REC_OmpR"/>
    <property type="match status" value="1"/>
</dbReference>
<name>A0A382HIT0_9ZZZZ</name>
<dbReference type="AlphaFoldDB" id="A0A382HIT0"/>
<dbReference type="GO" id="GO:0006355">
    <property type="term" value="P:regulation of DNA-templated transcription"/>
    <property type="evidence" value="ECO:0007669"/>
    <property type="project" value="InterPro"/>
</dbReference>
<dbReference type="Pfam" id="PF00072">
    <property type="entry name" value="Response_reg"/>
    <property type="match status" value="1"/>
</dbReference>
<dbReference type="Gene3D" id="6.10.250.690">
    <property type="match status" value="1"/>
</dbReference>
<dbReference type="PROSITE" id="PS50110">
    <property type="entry name" value="RESPONSE_REGULATORY"/>
    <property type="match status" value="1"/>
</dbReference>
<dbReference type="EMBL" id="UINC01061223">
    <property type="protein sequence ID" value="SVB86573.1"/>
    <property type="molecule type" value="Genomic_DNA"/>
</dbReference>
<dbReference type="InterPro" id="IPR001789">
    <property type="entry name" value="Sig_transdc_resp-reg_receiver"/>
</dbReference>
<dbReference type="GO" id="GO:0032993">
    <property type="term" value="C:protein-DNA complex"/>
    <property type="evidence" value="ECO:0007669"/>
    <property type="project" value="TreeGrafter"/>
</dbReference>
<keyword evidence="1" id="KW-0597">Phosphoprotein</keyword>
<sequence length="227" mass="24640">MARILVIEDDQRIRELVCEHLAGEGHTVTSESPGMGGLRATTSVAPDLLILDLGLPDLEGLDLLKMVRSVVEVPVLVLTAREDEITVLAAFDGGADDYVVKPVSGPQLSARVSALLRRGGTEKADVLRVGGLEVRLDLRQATLDGRDLDLTAKEFDFLAFLAARPETVVSKEDLHAAVWKAPAGTEGRTVDVYLSKLRKKLGEKPDDEHRYLHTVSGGFVRLQAPED</sequence>
<dbReference type="PROSITE" id="PS51755">
    <property type="entry name" value="OMPR_PHOB"/>
    <property type="match status" value="1"/>
</dbReference>
<evidence type="ECO:0000259" key="5">
    <source>
        <dbReference type="PROSITE" id="PS50110"/>
    </source>
</evidence>
<keyword evidence="3" id="KW-0238">DNA-binding</keyword>
<evidence type="ECO:0000256" key="2">
    <source>
        <dbReference type="ARBA" id="ARBA00023015"/>
    </source>
</evidence>
<evidence type="ECO:0000256" key="4">
    <source>
        <dbReference type="ARBA" id="ARBA00023163"/>
    </source>
</evidence>
<keyword evidence="2" id="KW-0805">Transcription regulation</keyword>
<feature type="domain" description="Response regulatory" evidence="5">
    <location>
        <begin position="3"/>
        <end position="116"/>
    </location>
</feature>
<evidence type="ECO:0000256" key="3">
    <source>
        <dbReference type="ARBA" id="ARBA00023125"/>
    </source>
</evidence>
<dbReference type="Pfam" id="PF00486">
    <property type="entry name" value="Trans_reg_C"/>
    <property type="match status" value="1"/>
</dbReference>
<dbReference type="GO" id="GO:0005829">
    <property type="term" value="C:cytosol"/>
    <property type="evidence" value="ECO:0007669"/>
    <property type="project" value="TreeGrafter"/>
</dbReference>
<reference evidence="7" key="1">
    <citation type="submission" date="2018-05" db="EMBL/GenBank/DDBJ databases">
        <authorList>
            <person name="Lanie J.A."/>
            <person name="Ng W.-L."/>
            <person name="Kazmierczak K.M."/>
            <person name="Andrzejewski T.M."/>
            <person name="Davidsen T.M."/>
            <person name="Wayne K.J."/>
            <person name="Tettelin H."/>
            <person name="Glass J.I."/>
            <person name="Rusch D."/>
            <person name="Podicherti R."/>
            <person name="Tsui H.-C.T."/>
            <person name="Winkler M.E."/>
        </authorList>
    </citation>
    <scope>NUCLEOTIDE SEQUENCE</scope>
</reference>
<dbReference type="SUPFAM" id="SSF52172">
    <property type="entry name" value="CheY-like"/>
    <property type="match status" value="1"/>
</dbReference>
<organism evidence="7">
    <name type="scientific">marine metagenome</name>
    <dbReference type="NCBI Taxonomy" id="408172"/>
    <lineage>
        <taxon>unclassified sequences</taxon>
        <taxon>metagenomes</taxon>
        <taxon>ecological metagenomes</taxon>
    </lineage>
</organism>
<evidence type="ECO:0008006" key="8">
    <source>
        <dbReference type="Google" id="ProtNLM"/>
    </source>
</evidence>
<dbReference type="PANTHER" id="PTHR48111">
    <property type="entry name" value="REGULATOR OF RPOS"/>
    <property type="match status" value="1"/>
</dbReference>
<evidence type="ECO:0000256" key="1">
    <source>
        <dbReference type="ARBA" id="ARBA00022553"/>
    </source>
</evidence>
<dbReference type="InterPro" id="IPR036388">
    <property type="entry name" value="WH-like_DNA-bd_sf"/>
</dbReference>
<dbReference type="GO" id="GO:0000156">
    <property type="term" value="F:phosphorelay response regulator activity"/>
    <property type="evidence" value="ECO:0007669"/>
    <property type="project" value="TreeGrafter"/>
</dbReference>
<dbReference type="GO" id="GO:0000976">
    <property type="term" value="F:transcription cis-regulatory region binding"/>
    <property type="evidence" value="ECO:0007669"/>
    <property type="project" value="TreeGrafter"/>
</dbReference>
<evidence type="ECO:0000259" key="6">
    <source>
        <dbReference type="PROSITE" id="PS51755"/>
    </source>
</evidence>
<evidence type="ECO:0000313" key="7">
    <source>
        <dbReference type="EMBL" id="SVB86573.1"/>
    </source>
</evidence>
<dbReference type="PANTHER" id="PTHR48111:SF4">
    <property type="entry name" value="DNA-BINDING DUAL TRANSCRIPTIONAL REGULATOR OMPR"/>
    <property type="match status" value="1"/>
</dbReference>
<gene>
    <name evidence="7" type="ORF">METZ01_LOCUS239427</name>
</gene>
<dbReference type="InterPro" id="IPR001867">
    <property type="entry name" value="OmpR/PhoB-type_DNA-bd"/>
</dbReference>
<dbReference type="CDD" id="cd00383">
    <property type="entry name" value="trans_reg_C"/>
    <property type="match status" value="1"/>
</dbReference>
<dbReference type="InterPro" id="IPR011006">
    <property type="entry name" value="CheY-like_superfamily"/>
</dbReference>
<dbReference type="SMART" id="SM00862">
    <property type="entry name" value="Trans_reg_C"/>
    <property type="match status" value="1"/>
</dbReference>
<accession>A0A382HIT0</accession>
<protein>
    <recommendedName>
        <fullName evidence="8">Response regulatory domain-containing protein</fullName>
    </recommendedName>
</protein>